<evidence type="ECO:0000313" key="2">
    <source>
        <dbReference type="EMBL" id="ETJ43696.1"/>
    </source>
</evidence>
<feature type="non-terminal residue" evidence="2">
    <location>
        <position position="108"/>
    </location>
</feature>
<gene>
    <name evidence="2" type="ORF">Q604_UNBC02294G0001</name>
</gene>
<feature type="non-terminal residue" evidence="2">
    <location>
        <position position="1"/>
    </location>
</feature>
<name>W1YN05_9ZZZZ</name>
<accession>W1YN05</accession>
<dbReference type="AlphaFoldDB" id="W1YN05"/>
<comment type="caution">
    <text evidence="2">The sequence shown here is derived from an EMBL/GenBank/DDBJ whole genome shotgun (WGS) entry which is preliminary data.</text>
</comment>
<organism evidence="2">
    <name type="scientific">human gut metagenome</name>
    <dbReference type="NCBI Taxonomy" id="408170"/>
    <lineage>
        <taxon>unclassified sequences</taxon>
        <taxon>metagenomes</taxon>
        <taxon>organismal metagenomes</taxon>
    </lineage>
</organism>
<protein>
    <submittedName>
        <fullName evidence="2">Uncharacterized protein</fullName>
    </submittedName>
</protein>
<evidence type="ECO:0000256" key="1">
    <source>
        <dbReference type="SAM" id="MobiDB-lite"/>
    </source>
</evidence>
<dbReference type="EMBL" id="AZMM01002294">
    <property type="protein sequence ID" value="ETJ43696.1"/>
    <property type="molecule type" value="Genomic_DNA"/>
</dbReference>
<feature type="region of interest" description="Disordered" evidence="1">
    <location>
        <begin position="1"/>
        <end position="50"/>
    </location>
</feature>
<reference evidence="2" key="1">
    <citation type="submission" date="2013-12" db="EMBL/GenBank/DDBJ databases">
        <title>A Varibaculum cambriense genome reconstructed from a premature infant gut community with otherwise low bacterial novelty that shifts toward anaerobic metabolism during the third week of life.</title>
        <authorList>
            <person name="Brown C.T."/>
            <person name="Sharon I."/>
            <person name="Thomas B.C."/>
            <person name="Castelle C.J."/>
            <person name="Morowitz M.J."/>
            <person name="Banfield J.F."/>
        </authorList>
    </citation>
    <scope>NUCLEOTIDE SEQUENCE</scope>
</reference>
<proteinExistence type="predicted"/>
<sequence>SSQHQPRPTGEANLQRLLSGEPDRNEGLLGELVPGLPLPGEPDPGRLLPDGVPLEPLLASLSQLVGSTSPWWTPAGHPPVIFPPGLKVHINVMAPIDQLAAAALAASP</sequence>